<dbReference type="GO" id="GO:0005829">
    <property type="term" value="C:cytosol"/>
    <property type="evidence" value="ECO:0007669"/>
    <property type="project" value="TreeGrafter"/>
</dbReference>
<name>A0A0R2JS29_9LACO</name>
<evidence type="ECO:0000313" key="1">
    <source>
        <dbReference type="EMBL" id="KRN76941.1"/>
    </source>
</evidence>
<dbReference type="Gene3D" id="3.30.1240.10">
    <property type="match status" value="1"/>
</dbReference>
<dbReference type="PATRIC" id="fig|1620.3.peg.456"/>
<dbReference type="NCBIfam" id="TIGR01484">
    <property type="entry name" value="HAD-SF-IIB"/>
    <property type="match status" value="1"/>
</dbReference>
<dbReference type="InterPro" id="IPR006379">
    <property type="entry name" value="HAD-SF_hydro_IIB"/>
</dbReference>
<dbReference type="CDD" id="cd07516">
    <property type="entry name" value="HAD_Pase"/>
    <property type="match status" value="1"/>
</dbReference>
<proteinExistence type="predicted"/>
<dbReference type="NCBIfam" id="TIGR00099">
    <property type="entry name" value="Cof-subfamily"/>
    <property type="match status" value="1"/>
</dbReference>
<organism evidence="1 2">
    <name type="scientific">Weissella minor</name>
    <dbReference type="NCBI Taxonomy" id="1620"/>
    <lineage>
        <taxon>Bacteria</taxon>
        <taxon>Bacillati</taxon>
        <taxon>Bacillota</taxon>
        <taxon>Bacilli</taxon>
        <taxon>Lactobacillales</taxon>
        <taxon>Lactobacillaceae</taxon>
        <taxon>Weissella</taxon>
    </lineage>
</organism>
<dbReference type="SFLD" id="SFLDS00003">
    <property type="entry name" value="Haloacid_Dehalogenase"/>
    <property type="match status" value="1"/>
</dbReference>
<dbReference type="SUPFAM" id="SSF56784">
    <property type="entry name" value="HAD-like"/>
    <property type="match status" value="1"/>
</dbReference>
<gene>
    <name evidence="1" type="ORF">IV67_GL000451</name>
</gene>
<dbReference type="RefSeq" id="WP_057787773.1">
    <property type="nucleotide sequence ID" value="NZ_JQCD01000024.1"/>
</dbReference>
<accession>A0A0R2JS29</accession>
<sequence>MENNTIELLAFDMDNTLLLPDKSLSTRNAQALKQLHANGKHIVLTTGRPLPNVAPFIEQLGLTQSDDYVILFNGGMIKNTHTNENILNRHFILKDMQAAFHIITDLGLPIDIVAEKQVYSITDFGQSDYVKLVNGIVPYQQVALADLPNDLVFNKFVIYADEAQLDHLETILQQHTELNHLLSFVRSRRILLEIVPSGVNKGSALSTLLEHFNLTAENLMAFGDEENDYPMLKLAKVGVAMGNAIPQIKDIATDITKSNAENGVGIFLEKYFNL</sequence>
<dbReference type="PANTHER" id="PTHR10000">
    <property type="entry name" value="PHOSPHOSERINE PHOSPHATASE"/>
    <property type="match status" value="1"/>
</dbReference>
<evidence type="ECO:0000313" key="2">
    <source>
        <dbReference type="Proteomes" id="UP000051673"/>
    </source>
</evidence>
<comment type="caution">
    <text evidence="1">The sequence shown here is derived from an EMBL/GenBank/DDBJ whole genome shotgun (WGS) entry which is preliminary data.</text>
</comment>
<dbReference type="InterPro" id="IPR036412">
    <property type="entry name" value="HAD-like_sf"/>
</dbReference>
<dbReference type="SFLD" id="SFLDG01140">
    <property type="entry name" value="C2.B:_Phosphomannomutase_and_P"/>
    <property type="match status" value="1"/>
</dbReference>
<dbReference type="Pfam" id="PF08282">
    <property type="entry name" value="Hydrolase_3"/>
    <property type="match status" value="1"/>
</dbReference>
<protein>
    <submittedName>
        <fullName evidence="1">HAD superfamily hydrolase</fullName>
    </submittedName>
</protein>
<dbReference type="PANTHER" id="PTHR10000:SF8">
    <property type="entry name" value="HAD SUPERFAMILY HYDROLASE-LIKE, TYPE 3"/>
    <property type="match status" value="1"/>
</dbReference>
<dbReference type="AlphaFoldDB" id="A0A0R2JS29"/>
<keyword evidence="2" id="KW-1185">Reference proteome</keyword>
<dbReference type="GO" id="GO:0016791">
    <property type="term" value="F:phosphatase activity"/>
    <property type="evidence" value="ECO:0007669"/>
    <property type="project" value="UniProtKB-ARBA"/>
</dbReference>
<reference evidence="1 2" key="1">
    <citation type="journal article" date="2015" name="Genome Announc.">
        <title>Expanding the biotechnology potential of lactobacilli through comparative genomics of 213 strains and associated genera.</title>
        <authorList>
            <person name="Sun Z."/>
            <person name="Harris H.M."/>
            <person name="McCann A."/>
            <person name="Guo C."/>
            <person name="Argimon S."/>
            <person name="Zhang W."/>
            <person name="Yang X."/>
            <person name="Jeffery I.B."/>
            <person name="Cooney J.C."/>
            <person name="Kagawa T.F."/>
            <person name="Liu W."/>
            <person name="Song Y."/>
            <person name="Salvetti E."/>
            <person name="Wrobel A."/>
            <person name="Rasinkangas P."/>
            <person name="Parkhill J."/>
            <person name="Rea M.C."/>
            <person name="O'Sullivan O."/>
            <person name="Ritari J."/>
            <person name="Douillard F.P."/>
            <person name="Paul Ross R."/>
            <person name="Yang R."/>
            <person name="Briner A.E."/>
            <person name="Felis G.E."/>
            <person name="de Vos W.M."/>
            <person name="Barrangou R."/>
            <person name="Klaenhammer T.R."/>
            <person name="Caufield P.W."/>
            <person name="Cui Y."/>
            <person name="Zhang H."/>
            <person name="O'Toole P.W."/>
        </authorList>
    </citation>
    <scope>NUCLEOTIDE SEQUENCE [LARGE SCALE GENOMIC DNA]</scope>
    <source>
        <strain evidence="1 2">DSM 20014</strain>
    </source>
</reference>
<keyword evidence="1" id="KW-0378">Hydrolase</keyword>
<dbReference type="EMBL" id="JQCD01000024">
    <property type="protein sequence ID" value="KRN76941.1"/>
    <property type="molecule type" value="Genomic_DNA"/>
</dbReference>
<dbReference type="InterPro" id="IPR023214">
    <property type="entry name" value="HAD_sf"/>
</dbReference>
<dbReference type="Gene3D" id="3.40.50.1000">
    <property type="entry name" value="HAD superfamily/HAD-like"/>
    <property type="match status" value="1"/>
</dbReference>
<dbReference type="GO" id="GO:0000287">
    <property type="term" value="F:magnesium ion binding"/>
    <property type="evidence" value="ECO:0007669"/>
    <property type="project" value="TreeGrafter"/>
</dbReference>
<dbReference type="OrthoDB" id="9790031at2"/>
<dbReference type="Proteomes" id="UP000051673">
    <property type="component" value="Unassembled WGS sequence"/>
</dbReference>
<dbReference type="STRING" id="1620.IV67_GL000451"/>
<dbReference type="InterPro" id="IPR000150">
    <property type="entry name" value="Cof"/>
</dbReference>